<evidence type="ECO:0000256" key="7">
    <source>
        <dbReference type="ARBA" id="ARBA00023136"/>
    </source>
</evidence>
<feature type="transmembrane region" description="Helical" evidence="10">
    <location>
        <begin position="168"/>
        <end position="188"/>
    </location>
</feature>
<evidence type="ECO:0000256" key="3">
    <source>
        <dbReference type="ARBA" id="ARBA00022448"/>
    </source>
</evidence>
<evidence type="ECO:0000313" key="12">
    <source>
        <dbReference type="Proteomes" id="UP000095300"/>
    </source>
</evidence>
<dbReference type="InterPro" id="IPR034294">
    <property type="entry name" value="Aquaporin_transptr"/>
</dbReference>
<dbReference type="PROSITE" id="PS00221">
    <property type="entry name" value="MIP"/>
    <property type="match status" value="1"/>
</dbReference>
<comment type="subcellular location">
    <subcellularLocation>
        <location evidence="1">Cell membrane</location>
        <topology evidence="1">Multi-pass membrane protein</topology>
    </subcellularLocation>
</comment>
<evidence type="ECO:0000256" key="8">
    <source>
        <dbReference type="RuleBase" id="RU000477"/>
    </source>
</evidence>
<name>A0A1I8PCT3_STOCA</name>
<dbReference type="SUPFAM" id="SSF81338">
    <property type="entry name" value="Aquaporin-like"/>
    <property type="match status" value="1"/>
</dbReference>
<feature type="transmembrane region" description="Helical" evidence="10">
    <location>
        <begin position="21"/>
        <end position="41"/>
    </location>
</feature>
<feature type="transmembrane region" description="Helical" evidence="10">
    <location>
        <begin position="208"/>
        <end position="228"/>
    </location>
</feature>
<dbReference type="OrthoDB" id="3222at2759"/>
<dbReference type="InterPro" id="IPR000425">
    <property type="entry name" value="MIP"/>
</dbReference>
<dbReference type="NCBIfam" id="TIGR00861">
    <property type="entry name" value="MIP"/>
    <property type="match status" value="1"/>
</dbReference>
<dbReference type="Gene3D" id="1.20.1080.10">
    <property type="entry name" value="Glycerol uptake facilitator protein"/>
    <property type="match status" value="1"/>
</dbReference>
<dbReference type="AlphaFoldDB" id="A0A1I8PCT3"/>
<evidence type="ECO:0000256" key="9">
    <source>
        <dbReference type="SAM" id="MobiDB-lite"/>
    </source>
</evidence>
<keyword evidence="3 8" id="KW-0813">Transport</keyword>
<evidence type="ECO:0000256" key="6">
    <source>
        <dbReference type="ARBA" id="ARBA00022989"/>
    </source>
</evidence>
<dbReference type="PRINTS" id="PR00783">
    <property type="entry name" value="MINTRINSICP"/>
</dbReference>
<dbReference type="Pfam" id="PF00230">
    <property type="entry name" value="MIP"/>
    <property type="match status" value="1"/>
</dbReference>
<dbReference type="CDD" id="cd00333">
    <property type="entry name" value="MIP"/>
    <property type="match status" value="1"/>
</dbReference>
<gene>
    <name evidence="11" type="primary">106092801</name>
</gene>
<protein>
    <submittedName>
        <fullName evidence="11">Uncharacterized protein</fullName>
    </submittedName>
</protein>
<evidence type="ECO:0000256" key="10">
    <source>
        <dbReference type="SAM" id="Phobius"/>
    </source>
</evidence>
<accession>A0A1I8PCT3</accession>
<dbReference type="GO" id="GO:0015267">
    <property type="term" value="F:channel activity"/>
    <property type="evidence" value="ECO:0007669"/>
    <property type="project" value="InterPro"/>
</dbReference>
<sequence>MAGKFEYTLGVNELKSKDFRLWQSLIGEFLGNLILNFFAVGACTQNEDGTFKALAFGLGVFMAITIVGHLSGGHVNPAVTIGMLVAGRISVLRSILYIIFQCLGAIAGTAAIKTLLHDTYHNGLGHTNLATNITELQGLGIEFFLGLVLVLTVFGACDSNKPDSRYTAPLAIGMAVTLGHLGTINYTGSSMNPARTMGTAFASNNWDAHWVYWAGPILGGVAAALIYTQILEKPAEAKVSEASEKYRTQADEREMRKLESGHDYA</sequence>
<keyword evidence="6 10" id="KW-1133">Transmembrane helix</keyword>
<dbReference type="InterPro" id="IPR023271">
    <property type="entry name" value="Aquaporin-like"/>
</dbReference>
<dbReference type="FunFam" id="1.20.1080.10:FF:000023">
    <property type="entry name" value="Prip, isoform A"/>
    <property type="match status" value="1"/>
</dbReference>
<dbReference type="GO" id="GO:0005886">
    <property type="term" value="C:plasma membrane"/>
    <property type="evidence" value="ECO:0007669"/>
    <property type="project" value="UniProtKB-SubCell"/>
</dbReference>
<dbReference type="STRING" id="35570.A0A1I8PCT3"/>
<comment type="similarity">
    <text evidence="2 8">Belongs to the MIP/aquaporin (TC 1.A.8) family.</text>
</comment>
<proteinExistence type="inferred from homology"/>
<evidence type="ECO:0000256" key="2">
    <source>
        <dbReference type="ARBA" id="ARBA00006175"/>
    </source>
</evidence>
<feature type="transmembrane region" description="Helical" evidence="10">
    <location>
        <begin position="136"/>
        <end position="156"/>
    </location>
</feature>
<dbReference type="PANTHER" id="PTHR19139:SF199">
    <property type="entry name" value="MIP17260P"/>
    <property type="match status" value="1"/>
</dbReference>
<evidence type="ECO:0000313" key="11">
    <source>
        <dbReference type="EnsemblMetazoa" id="SCAU006917-PA"/>
    </source>
</evidence>
<keyword evidence="5 8" id="KW-0812">Transmembrane</keyword>
<evidence type="ECO:0000256" key="1">
    <source>
        <dbReference type="ARBA" id="ARBA00004651"/>
    </source>
</evidence>
<keyword evidence="4" id="KW-1003">Cell membrane</keyword>
<dbReference type="EnsemblMetazoa" id="SCAU006917-RA">
    <property type="protein sequence ID" value="SCAU006917-PA"/>
    <property type="gene ID" value="SCAU006917"/>
</dbReference>
<dbReference type="VEuPathDB" id="VectorBase:SCAU006917"/>
<keyword evidence="7 10" id="KW-0472">Membrane</keyword>
<evidence type="ECO:0000256" key="4">
    <source>
        <dbReference type="ARBA" id="ARBA00022475"/>
    </source>
</evidence>
<keyword evidence="12" id="KW-1185">Reference proteome</keyword>
<dbReference type="InterPro" id="IPR022357">
    <property type="entry name" value="MIP_CS"/>
</dbReference>
<dbReference type="Proteomes" id="UP000095300">
    <property type="component" value="Unassembled WGS sequence"/>
</dbReference>
<feature type="region of interest" description="Disordered" evidence="9">
    <location>
        <begin position="239"/>
        <end position="265"/>
    </location>
</feature>
<reference evidence="11" key="1">
    <citation type="submission" date="2020-05" db="UniProtKB">
        <authorList>
            <consortium name="EnsemblMetazoa"/>
        </authorList>
    </citation>
    <scope>IDENTIFICATION</scope>
    <source>
        <strain evidence="11">USDA</strain>
    </source>
</reference>
<evidence type="ECO:0000256" key="5">
    <source>
        <dbReference type="ARBA" id="ARBA00022692"/>
    </source>
</evidence>
<feature type="transmembrane region" description="Helical" evidence="10">
    <location>
        <begin position="53"/>
        <end position="75"/>
    </location>
</feature>
<organism evidence="11 12">
    <name type="scientific">Stomoxys calcitrans</name>
    <name type="common">Stable fly</name>
    <name type="synonym">Conops calcitrans</name>
    <dbReference type="NCBI Taxonomy" id="35570"/>
    <lineage>
        <taxon>Eukaryota</taxon>
        <taxon>Metazoa</taxon>
        <taxon>Ecdysozoa</taxon>
        <taxon>Arthropoda</taxon>
        <taxon>Hexapoda</taxon>
        <taxon>Insecta</taxon>
        <taxon>Pterygota</taxon>
        <taxon>Neoptera</taxon>
        <taxon>Endopterygota</taxon>
        <taxon>Diptera</taxon>
        <taxon>Brachycera</taxon>
        <taxon>Muscomorpha</taxon>
        <taxon>Muscoidea</taxon>
        <taxon>Muscidae</taxon>
        <taxon>Stomoxys</taxon>
    </lineage>
</organism>
<feature type="transmembrane region" description="Helical" evidence="10">
    <location>
        <begin position="95"/>
        <end position="116"/>
    </location>
</feature>
<dbReference type="PANTHER" id="PTHR19139">
    <property type="entry name" value="AQUAPORIN TRANSPORTER"/>
    <property type="match status" value="1"/>
</dbReference>